<accession>A0A2N9EDJ8</accession>
<name>A0A2N9EDJ8_FAGSY</name>
<dbReference type="SMART" id="SM00256">
    <property type="entry name" value="FBOX"/>
    <property type="match status" value="1"/>
</dbReference>
<dbReference type="EMBL" id="OIVN01000021">
    <property type="protein sequence ID" value="SPC72714.1"/>
    <property type="molecule type" value="Genomic_DNA"/>
</dbReference>
<dbReference type="PANTHER" id="PTHR35546">
    <property type="entry name" value="F-BOX PROTEIN INTERACTION DOMAIN PROTEIN-RELATED"/>
    <property type="match status" value="1"/>
</dbReference>
<proteinExistence type="predicted"/>
<organism evidence="2">
    <name type="scientific">Fagus sylvatica</name>
    <name type="common">Beechnut</name>
    <dbReference type="NCBI Taxonomy" id="28930"/>
    <lineage>
        <taxon>Eukaryota</taxon>
        <taxon>Viridiplantae</taxon>
        <taxon>Streptophyta</taxon>
        <taxon>Embryophyta</taxon>
        <taxon>Tracheophyta</taxon>
        <taxon>Spermatophyta</taxon>
        <taxon>Magnoliopsida</taxon>
        <taxon>eudicotyledons</taxon>
        <taxon>Gunneridae</taxon>
        <taxon>Pentapetalae</taxon>
        <taxon>rosids</taxon>
        <taxon>fabids</taxon>
        <taxon>Fagales</taxon>
        <taxon>Fagaceae</taxon>
        <taxon>Fagus</taxon>
    </lineage>
</organism>
<evidence type="ECO:0000259" key="1">
    <source>
        <dbReference type="PROSITE" id="PS50181"/>
    </source>
</evidence>
<dbReference type="Gene3D" id="1.20.1280.50">
    <property type="match status" value="1"/>
</dbReference>
<dbReference type="Pfam" id="PF12937">
    <property type="entry name" value="F-box-like"/>
    <property type="match status" value="1"/>
</dbReference>
<dbReference type="AlphaFoldDB" id="A0A2N9EDJ8"/>
<dbReference type="InterPro" id="IPR056592">
    <property type="entry name" value="Beta-prop_At3g26010-like"/>
</dbReference>
<evidence type="ECO:0000313" key="2">
    <source>
        <dbReference type="EMBL" id="SPC72714.1"/>
    </source>
</evidence>
<reference evidence="2" key="1">
    <citation type="submission" date="2018-02" db="EMBL/GenBank/DDBJ databases">
        <authorList>
            <person name="Cohen D.B."/>
            <person name="Kent A.D."/>
        </authorList>
    </citation>
    <scope>NUCLEOTIDE SEQUENCE</scope>
</reference>
<protein>
    <recommendedName>
        <fullName evidence="1">F-box domain-containing protein</fullName>
    </recommendedName>
</protein>
<dbReference type="PANTHER" id="PTHR35546:SF130">
    <property type="entry name" value="EXPRESSED PROTEIN"/>
    <property type="match status" value="1"/>
</dbReference>
<dbReference type="InterPro" id="IPR055290">
    <property type="entry name" value="At3g26010-like"/>
</dbReference>
<dbReference type="InterPro" id="IPR001810">
    <property type="entry name" value="F-box_dom"/>
</dbReference>
<dbReference type="Pfam" id="PF24750">
    <property type="entry name" value="b-prop_At3g26010-like"/>
    <property type="match status" value="1"/>
</dbReference>
<gene>
    <name evidence="2" type="ORF">FSB_LOCUS596</name>
</gene>
<dbReference type="PROSITE" id="PS50181">
    <property type="entry name" value="FBOX"/>
    <property type="match status" value="1"/>
</dbReference>
<dbReference type="InterPro" id="IPR036047">
    <property type="entry name" value="F-box-like_dom_sf"/>
</dbReference>
<dbReference type="SUPFAM" id="SSF81383">
    <property type="entry name" value="F-box domain"/>
    <property type="match status" value="1"/>
</dbReference>
<feature type="domain" description="F-box" evidence="1">
    <location>
        <begin position="38"/>
        <end position="84"/>
    </location>
</feature>
<sequence length="454" mass="53008">MAAESSTDLSSEDSILYPCRKTREEPDPDDHDSIHLSEPEINKLPDAMLFEILSRLPCRLALQCKSISKRWYSLISDPSFIRGFCHRHRKYSDPFTFLLQCGIDVVFVPSENSDLYLHCCGGEFDFLNFLPFMERPRKICPCRIEAAFNDLLLVSREVPPICFTEYYICNPLTKQWLMLPSRRTRIVMVGFICEPYSDKELAIANYRYKVVRWICCPFESKFYTSELQMEIFSSETGEWSNFVVSLPRGRRFNPIWSNIKRIIDIKRIIEAGVVACNGMLHWLDVDREDKMIEGFVAFDPWDVDEEDKMIEAVVVFDPFNENAEQCLRYIDPPIEFLRDKHFSFGVFQGRLRIFQSDFQVVALFLCLGTRGLRVHFLAFHPKDGEIVYLRFWNSVVLWNMRTMVWKIEGQLGRRGVVLPRRSSRYLAHVPANSVFLLGKPSWPTPVPPLPIVSY</sequence>